<dbReference type="PANTHER" id="PTHR42663:SF6">
    <property type="entry name" value="HYDROLASE C777.06C-RELATED"/>
    <property type="match status" value="1"/>
</dbReference>
<proteinExistence type="predicted"/>
<dbReference type="EMBL" id="CP036425">
    <property type="protein sequence ID" value="QDU34371.1"/>
    <property type="molecule type" value="Genomic_DNA"/>
</dbReference>
<dbReference type="Proteomes" id="UP000317369">
    <property type="component" value="Chromosome"/>
</dbReference>
<dbReference type="PANTHER" id="PTHR42663">
    <property type="entry name" value="HYDROLASE C777.06C-RELATED-RELATED"/>
    <property type="match status" value="1"/>
</dbReference>
<gene>
    <name evidence="2" type="primary">phnP</name>
    <name evidence="2" type="ORF">KS4_24390</name>
</gene>
<evidence type="ECO:0000313" key="2">
    <source>
        <dbReference type="EMBL" id="QDU34371.1"/>
    </source>
</evidence>
<dbReference type="KEGG" id="pcor:KS4_24390"/>
<dbReference type="InterPro" id="IPR036866">
    <property type="entry name" value="RibonucZ/Hydroxyglut_hydro"/>
</dbReference>
<feature type="domain" description="Metallo-beta-lactamase" evidence="1">
    <location>
        <begin position="36"/>
        <end position="239"/>
    </location>
</feature>
<dbReference type="SUPFAM" id="SSF56281">
    <property type="entry name" value="Metallo-hydrolase/oxidoreductase"/>
    <property type="match status" value="1"/>
</dbReference>
<dbReference type="InterPro" id="IPR001279">
    <property type="entry name" value="Metallo-B-lactamas"/>
</dbReference>
<organism evidence="2 3">
    <name type="scientific">Poriferisphaera corsica</name>
    <dbReference type="NCBI Taxonomy" id="2528020"/>
    <lineage>
        <taxon>Bacteria</taxon>
        <taxon>Pseudomonadati</taxon>
        <taxon>Planctomycetota</taxon>
        <taxon>Phycisphaerae</taxon>
        <taxon>Phycisphaerales</taxon>
        <taxon>Phycisphaeraceae</taxon>
        <taxon>Poriferisphaera</taxon>
    </lineage>
</organism>
<reference evidence="2 3" key="1">
    <citation type="submission" date="2019-02" db="EMBL/GenBank/DDBJ databases">
        <title>Deep-cultivation of Planctomycetes and their phenomic and genomic characterization uncovers novel biology.</title>
        <authorList>
            <person name="Wiegand S."/>
            <person name="Jogler M."/>
            <person name="Boedeker C."/>
            <person name="Pinto D."/>
            <person name="Vollmers J."/>
            <person name="Rivas-Marin E."/>
            <person name="Kohn T."/>
            <person name="Peeters S.H."/>
            <person name="Heuer A."/>
            <person name="Rast P."/>
            <person name="Oberbeckmann S."/>
            <person name="Bunk B."/>
            <person name="Jeske O."/>
            <person name="Meyerdierks A."/>
            <person name="Storesund J.E."/>
            <person name="Kallscheuer N."/>
            <person name="Luecker S."/>
            <person name="Lage O.M."/>
            <person name="Pohl T."/>
            <person name="Merkel B.J."/>
            <person name="Hornburger P."/>
            <person name="Mueller R.-W."/>
            <person name="Bruemmer F."/>
            <person name="Labrenz M."/>
            <person name="Spormann A.M."/>
            <person name="Op den Camp H."/>
            <person name="Overmann J."/>
            <person name="Amann R."/>
            <person name="Jetten M.S.M."/>
            <person name="Mascher T."/>
            <person name="Medema M.H."/>
            <person name="Devos D.P."/>
            <person name="Kaster A.-K."/>
            <person name="Ovreas L."/>
            <person name="Rohde M."/>
            <person name="Galperin M.Y."/>
            <person name="Jogler C."/>
        </authorList>
    </citation>
    <scope>NUCLEOTIDE SEQUENCE [LARGE SCALE GENOMIC DNA]</scope>
    <source>
        <strain evidence="2 3">KS4</strain>
    </source>
</reference>
<evidence type="ECO:0000313" key="3">
    <source>
        <dbReference type="Proteomes" id="UP000317369"/>
    </source>
</evidence>
<dbReference type="GO" id="GO:0103043">
    <property type="term" value="F:phosphoribosyl 1,2-cyclic phosphate phosphodiesterase activity"/>
    <property type="evidence" value="ECO:0007669"/>
    <property type="project" value="UniProtKB-EC"/>
</dbReference>
<keyword evidence="2" id="KW-0378">Hydrolase</keyword>
<dbReference type="SMART" id="SM00849">
    <property type="entry name" value="Lactamase_B"/>
    <property type="match status" value="1"/>
</dbReference>
<dbReference type="EC" id="3.1.4.55" evidence="2"/>
<dbReference type="CDD" id="cd16279">
    <property type="entry name" value="metallo-hydrolase-like_MBL-fold"/>
    <property type="match status" value="1"/>
</dbReference>
<dbReference type="Pfam" id="PF12706">
    <property type="entry name" value="Lactamase_B_2"/>
    <property type="match status" value="1"/>
</dbReference>
<dbReference type="Gene3D" id="3.60.15.10">
    <property type="entry name" value="Ribonuclease Z/Hydroxyacylglutathione hydrolase-like"/>
    <property type="match status" value="1"/>
</dbReference>
<keyword evidence="3" id="KW-1185">Reference proteome</keyword>
<dbReference type="RefSeq" id="WP_145078135.1">
    <property type="nucleotide sequence ID" value="NZ_CP036425.1"/>
</dbReference>
<protein>
    <submittedName>
        <fullName evidence="2">Phosphoribosyl 1,2-cyclic phosphodiesterase</fullName>
        <ecNumber evidence="2">3.1.4.55</ecNumber>
    </submittedName>
</protein>
<accession>A0A517YVW6</accession>
<evidence type="ECO:0000259" key="1">
    <source>
        <dbReference type="SMART" id="SM00849"/>
    </source>
</evidence>
<dbReference type="AlphaFoldDB" id="A0A517YVW6"/>
<sequence length="269" mass="30686">MSISITFLGTGTSAGIPMIACDCSVCTSTDPRDHRSRPSILITYDSPDSAHPIQYIVDTAPELRQQCIRENLTRIDGVLYTHAHADHILGLDDLRRFNAAMDAPITIYAESTVLEQLHRIFQYVFESHRNINKSFVANLISQPIETYEPLNLQGTTWTPLRLMHGRLPIHGFRIDHQSHSIAYCTDVSTIPPETYPYLYDLDILVIDALRYRHHPTHLTVNQALEIIDRVKPKQAYFTHITHDIQHADLEPQLPENVYLAYDGFTLSLD</sequence>
<name>A0A517YVW6_9BACT</name>
<dbReference type="OrthoDB" id="9800940at2"/>